<dbReference type="EMBL" id="BAABGP010000037">
    <property type="protein sequence ID" value="GAA4492423.1"/>
    <property type="molecule type" value="Genomic_DNA"/>
</dbReference>
<dbReference type="RefSeq" id="WP_345189048.1">
    <property type="nucleotide sequence ID" value="NZ_BAABGP010000037.1"/>
</dbReference>
<evidence type="ECO:0000313" key="2">
    <source>
        <dbReference type="Proteomes" id="UP001500731"/>
    </source>
</evidence>
<reference evidence="2" key="1">
    <citation type="journal article" date="2019" name="Int. J. Syst. Evol. Microbiol.">
        <title>The Global Catalogue of Microorganisms (GCM) 10K type strain sequencing project: providing services to taxonomists for standard genome sequencing and annotation.</title>
        <authorList>
            <consortium name="The Broad Institute Genomics Platform"/>
            <consortium name="The Broad Institute Genome Sequencing Center for Infectious Disease"/>
            <person name="Wu L."/>
            <person name="Ma J."/>
        </authorList>
    </citation>
    <scope>NUCLEOTIDE SEQUENCE [LARGE SCALE GENOMIC DNA]</scope>
    <source>
        <strain evidence="2">JCM 17839</strain>
    </source>
</reference>
<gene>
    <name evidence="1" type="ORF">GCM10023171_37510</name>
</gene>
<dbReference type="Proteomes" id="UP001500731">
    <property type="component" value="Unassembled WGS sequence"/>
</dbReference>
<keyword evidence="2" id="KW-1185">Reference proteome</keyword>
<name>A0ABP8PSI0_9MICO</name>
<protein>
    <submittedName>
        <fullName evidence="1">Uncharacterized protein</fullName>
    </submittedName>
</protein>
<organism evidence="1 2">
    <name type="scientific">Microbacterium panaciterrae</name>
    <dbReference type="NCBI Taxonomy" id="985759"/>
    <lineage>
        <taxon>Bacteria</taxon>
        <taxon>Bacillati</taxon>
        <taxon>Actinomycetota</taxon>
        <taxon>Actinomycetes</taxon>
        <taxon>Micrococcales</taxon>
        <taxon>Microbacteriaceae</taxon>
        <taxon>Microbacterium</taxon>
    </lineage>
</organism>
<accession>A0ABP8PSI0</accession>
<proteinExistence type="predicted"/>
<evidence type="ECO:0000313" key="1">
    <source>
        <dbReference type="EMBL" id="GAA4492423.1"/>
    </source>
</evidence>
<sequence length="83" mass="9206">MSEGPIRLWRESWTPTVVSIPDCERVCYPWPPTGTVACGRRKTPRDKDLRQVTCPECLAALRADGIRTPALHPLAPTPAGLRL</sequence>
<comment type="caution">
    <text evidence="1">The sequence shown here is derived from an EMBL/GenBank/DDBJ whole genome shotgun (WGS) entry which is preliminary data.</text>
</comment>